<feature type="chain" id="PRO_5003612021" description="P pilus assembly/Cpx signaling pathway, periplasmic inhibitor/zinc-resistance associated protein" evidence="2">
    <location>
        <begin position="21"/>
        <end position="126"/>
    </location>
</feature>
<evidence type="ECO:0000256" key="1">
    <source>
        <dbReference type="SAM" id="MobiDB-lite"/>
    </source>
</evidence>
<organism evidence="3 4">
    <name type="scientific">Methylomicrobium album BG8</name>
    <dbReference type="NCBI Taxonomy" id="686340"/>
    <lineage>
        <taxon>Bacteria</taxon>
        <taxon>Pseudomonadati</taxon>
        <taxon>Pseudomonadota</taxon>
        <taxon>Gammaproteobacteria</taxon>
        <taxon>Methylococcales</taxon>
        <taxon>Methylococcaceae</taxon>
        <taxon>Methylomicrobium</taxon>
    </lineage>
</organism>
<dbReference type="RefSeq" id="WP_005368700.1">
    <property type="nucleotide sequence ID" value="NZ_CM001475.1"/>
</dbReference>
<gene>
    <name evidence="3" type="ORF">Metal_0181</name>
</gene>
<dbReference type="EMBL" id="CM001475">
    <property type="protein sequence ID" value="EIC28048.1"/>
    <property type="molecule type" value="Genomic_DNA"/>
</dbReference>
<evidence type="ECO:0000256" key="2">
    <source>
        <dbReference type="SAM" id="SignalP"/>
    </source>
</evidence>
<sequence length="126" mass="13970">MNKTITSLILGLGITWTAFAETGQPAAESPPASPAVPAAPETGKHHGIKLKQLSQELGLSEEQESKFKALFKKHKQKIKEIREEGQEEAKDTLTPAQKLKLYQLKEKNSEKLKALKQAVKQEENNP</sequence>
<evidence type="ECO:0000313" key="4">
    <source>
        <dbReference type="Proteomes" id="UP000005090"/>
    </source>
</evidence>
<keyword evidence="4" id="KW-1185">Reference proteome</keyword>
<feature type="region of interest" description="Disordered" evidence="1">
    <location>
        <begin position="23"/>
        <end position="50"/>
    </location>
</feature>
<name>H8GKP0_METAL</name>
<keyword evidence="2" id="KW-0732">Signal</keyword>
<feature type="signal peptide" evidence="2">
    <location>
        <begin position="1"/>
        <end position="20"/>
    </location>
</feature>
<reference evidence="3 4" key="1">
    <citation type="journal article" date="2013" name="Genome Announc.">
        <title>Genome Sequence of the Obligate Gammaproteobacterial Methanotroph Methylomicrobium album Strain BG8.</title>
        <authorList>
            <person name="Kits K.D."/>
            <person name="Kalyuzhnaya M.G."/>
            <person name="Klotz M.G."/>
            <person name="Jetten M.S."/>
            <person name="Op den Camp H.J."/>
            <person name="Vuilleumier S."/>
            <person name="Bringel F."/>
            <person name="Dispirito A.A."/>
            <person name="Murrell J.C."/>
            <person name="Bruce D."/>
            <person name="Cheng J.F."/>
            <person name="Copeland A."/>
            <person name="Goodwin L."/>
            <person name="Hauser L."/>
            <person name="Lajus A."/>
            <person name="Land M.L."/>
            <person name="Lapidus A."/>
            <person name="Lucas S."/>
            <person name="Medigue C."/>
            <person name="Pitluck S."/>
            <person name="Woyke T."/>
            <person name="Zeytun A."/>
            <person name="Stein L.Y."/>
        </authorList>
    </citation>
    <scope>NUCLEOTIDE SEQUENCE [LARGE SCALE GENOMIC DNA]</scope>
    <source>
        <strain evidence="3 4">BG8</strain>
    </source>
</reference>
<dbReference type="HOGENOM" id="CLU_1978901_0_0_6"/>
<accession>H8GKP0</accession>
<dbReference type="AlphaFoldDB" id="H8GKP0"/>
<proteinExistence type="predicted"/>
<protein>
    <recommendedName>
        <fullName evidence="5">P pilus assembly/Cpx signaling pathway, periplasmic inhibitor/zinc-resistance associated protein</fullName>
    </recommendedName>
</protein>
<dbReference type="Proteomes" id="UP000005090">
    <property type="component" value="Chromosome"/>
</dbReference>
<evidence type="ECO:0000313" key="3">
    <source>
        <dbReference type="EMBL" id="EIC28048.1"/>
    </source>
</evidence>
<evidence type="ECO:0008006" key="5">
    <source>
        <dbReference type="Google" id="ProtNLM"/>
    </source>
</evidence>
<feature type="compositionally biased region" description="Low complexity" evidence="1">
    <location>
        <begin position="25"/>
        <end position="41"/>
    </location>
</feature>